<dbReference type="GO" id="GO:0035195">
    <property type="term" value="P:miRNA-mediated post-transcriptional gene silencing"/>
    <property type="evidence" value="ECO:0007669"/>
    <property type="project" value="TreeGrafter"/>
</dbReference>
<dbReference type="EMBL" id="GBXM01060452">
    <property type="protein sequence ID" value="JAH48125.1"/>
    <property type="molecule type" value="Transcribed_RNA"/>
</dbReference>
<reference evidence="2" key="1">
    <citation type="submission" date="2014-11" db="EMBL/GenBank/DDBJ databases">
        <authorList>
            <person name="Amaro Gonzalez C."/>
        </authorList>
    </citation>
    <scope>NUCLEOTIDE SEQUENCE</scope>
</reference>
<sequence length="47" mass="5023">MFSSSNAAAQGRSTQQPPAQPLNSSQPNLRTQVPPPLLSPQVAHTFH</sequence>
<dbReference type="PANTHER" id="PTHR13020">
    <property type="entry name" value="TRINUCLEOTIDE REPEAT-CONTAINING GENE 6"/>
    <property type="match status" value="1"/>
</dbReference>
<organism evidence="2">
    <name type="scientific">Anguilla anguilla</name>
    <name type="common">European freshwater eel</name>
    <name type="synonym">Muraena anguilla</name>
    <dbReference type="NCBI Taxonomy" id="7936"/>
    <lineage>
        <taxon>Eukaryota</taxon>
        <taxon>Metazoa</taxon>
        <taxon>Chordata</taxon>
        <taxon>Craniata</taxon>
        <taxon>Vertebrata</taxon>
        <taxon>Euteleostomi</taxon>
        <taxon>Actinopterygii</taxon>
        <taxon>Neopterygii</taxon>
        <taxon>Teleostei</taxon>
        <taxon>Anguilliformes</taxon>
        <taxon>Anguillidae</taxon>
        <taxon>Anguilla</taxon>
    </lineage>
</organism>
<accession>A0A0E9T554</accession>
<protein>
    <submittedName>
        <fullName evidence="2">Uncharacterized protein</fullName>
    </submittedName>
</protein>
<proteinExistence type="predicted"/>
<reference evidence="2" key="2">
    <citation type="journal article" date="2015" name="Fish Shellfish Immunol.">
        <title>Early steps in the European eel (Anguilla anguilla)-Vibrio vulnificus interaction in the gills: Role of the RtxA13 toxin.</title>
        <authorList>
            <person name="Callol A."/>
            <person name="Pajuelo D."/>
            <person name="Ebbesson L."/>
            <person name="Teles M."/>
            <person name="MacKenzie S."/>
            <person name="Amaro C."/>
        </authorList>
    </citation>
    <scope>NUCLEOTIDE SEQUENCE</scope>
</reference>
<evidence type="ECO:0000256" key="1">
    <source>
        <dbReference type="SAM" id="MobiDB-lite"/>
    </source>
</evidence>
<name>A0A0E9T554_ANGAN</name>
<dbReference type="GO" id="GO:0005654">
    <property type="term" value="C:nucleoplasm"/>
    <property type="evidence" value="ECO:0007669"/>
    <property type="project" value="TreeGrafter"/>
</dbReference>
<dbReference type="PANTHER" id="PTHR13020:SF28">
    <property type="entry name" value="TRINUCLEOTIDE REPEAT-CONTAINING GENE 6A PROTEIN"/>
    <property type="match status" value="1"/>
</dbReference>
<dbReference type="GO" id="GO:0000932">
    <property type="term" value="C:P-body"/>
    <property type="evidence" value="ECO:0007669"/>
    <property type="project" value="TreeGrafter"/>
</dbReference>
<dbReference type="InterPro" id="IPR052068">
    <property type="entry name" value="GW182_domain"/>
</dbReference>
<feature type="region of interest" description="Disordered" evidence="1">
    <location>
        <begin position="1"/>
        <end position="47"/>
    </location>
</feature>
<feature type="compositionally biased region" description="Polar residues" evidence="1">
    <location>
        <begin position="1"/>
        <end position="31"/>
    </location>
</feature>
<evidence type="ECO:0000313" key="2">
    <source>
        <dbReference type="EMBL" id="JAH48125.1"/>
    </source>
</evidence>
<dbReference type="AlphaFoldDB" id="A0A0E9T554"/>
<dbReference type="GO" id="GO:0060213">
    <property type="term" value="P:positive regulation of nuclear-transcribed mRNA poly(A) tail shortening"/>
    <property type="evidence" value="ECO:0007669"/>
    <property type="project" value="TreeGrafter"/>
</dbReference>